<accession>A0AA96WJU6</accession>
<dbReference type="AlphaFoldDB" id="A0AA96WJU6"/>
<feature type="domain" description="Putative restriction endonuclease" evidence="1">
    <location>
        <begin position="23"/>
        <end position="167"/>
    </location>
</feature>
<dbReference type="EMBL" id="CP053587">
    <property type="protein sequence ID" value="WNZ27247.1"/>
    <property type="molecule type" value="Genomic_DNA"/>
</dbReference>
<dbReference type="PANTHER" id="PTHR47152:SF1">
    <property type="entry name" value="SLL1186 PROTEIN"/>
    <property type="match status" value="1"/>
</dbReference>
<gene>
    <name evidence="2" type="ORF">HJG54_30600</name>
</gene>
<evidence type="ECO:0000259" key="1">
    <source>
        <dbReference type="Pfam" id="PF05685"/>
    </source>
</evidence>
<dbReference type="SUPFAM" id="SSF52980">
    <property type="entry name" value="Restriction endonuclease-like"/>
    <property type="match status" value="1"/>
</dbReference>
<protein>
    <submittedName>
        <fullName evidence="2">Uma2 family endonuclease</fullName>
    </submittedName>
</protein>
<sequence length="208" mass="23828">MIQILLPELAPGTVLRFPCSYSEYERIAAQRGDSSIPRIKYRNGEILIMVPLPEHGKTGDVLPDIVKTLLDQQDRLYDSYTPITITLPQLGGIEPDHCFYITNWKAVQGKKRINWQIDPPPDLVIEIDVTNFSAVDDYAPYKVPEVWMFKEQLRIYQLMEGAYVETSESRYFPGYDLQSIVAEVLKTAYEQNTSVAIRQLRATLRPSS</sequence>
<dbReference type="InterPro" id="IPR012296">
    <property type="entry name" value="Nuclease_put_TT1808"/>
</dbReference>
<reference evidence="2" key="1">
    <citation type="submission" date="2020-05" db="EMBL/GenBank/DDBJ databases">
        <authorList>
            <person name="Zhu T."/>
            <person name="Keshari N."/>
            <person name="Lu X."/>
        </authorList>
    </citation>
    <scope>NUCLEOTIDE SEQUENCE</scope>
    <source>
        <strain evidence="2">NK1-12</strain>
    </source>
</reference>
<organism evidence="2">
    <name type="scientific">Leptolyngbya sp. NK1-12</name>
    <dbReference type="NCBI Taxonomy" id="2547451"/>
    <lineage>
        <taxon>Bacteria</taxon>
        <taxon>Bacillati</taxon>
        <taxon>Cyanobacteriota</taxon>
        <taxon>Cyanophyceae</taxon>
        <taxon>Leptolyngbyales</taxon>
        <taxon>Leptolyngbyaceae</taxon>
        <taxon>Leptolyngbya group</taxon>
        <taxon>Leptolyngbya</taxon>
    </lineage>
</organism>
<dbReference type="CDD" id="cd06260">
    <property type="entry name" value="DUF820-like"/>
    <property type="match status" value="1"/>
</dbReference>
<keyword evidence="2" id="KW-0255">Endonuclease</keyword>
<keyword evidence="2" id="KW-0378">Hydrolase</keyword>
<proteinExistence type="predicted"/>
<dbReference type="Pfam" id="PF05685">
    <property type="entry name" value="Uma2"/>
    <property type="match status" value="1"/>
</dbReference>
<dbReference type="GO" id="GO:0004519">
    <property type="term" value="F:endonuclease activity"/>
    <property type="evidence" value="ECO:0007669"/>
    <property type="project" value="UniProtKB-KW"/>
</dbReference>
<dbReference type="RefSeq" id="WP_316436892.1">
    <property type="nucleotide sequence ID" value="NZ_CP053587.1"/>
</dbReference>
<dbReference type="Gene3D" id="3.90.1570.10">
    <property type="entry name" value="tt1808, chain A"/>
    <property type="match status" value="1"/>
</dbReference>
<dbReference type="InterPro" id="IPR011335">
    <property type="entry name" value="Restrct_endonuc-II-like"/>
</dbReference>
<keyword evidence="2" id="KW-0540">Nuclease</keyword>
<evidence type="ECO:0000313" key="2">
    <source>
        <dbReference type="EMBL" id="WNZ27247.1"/>
    </source>
</evidence>
<dbReference type="PANTHER" id="PTHR47152">
    <property type="entry name" value="SLR2084 PROTEIN-RELATED"/>
    <property type="match status" value="1"/>
</dbReference>
<dbReference type="InterPro" id="IPR008538">
    <property type="entry name" value="Uma2"/>
</dbReference>
<name>A0AA96WJU6_9CYAN</name>